<dbReference type="RefSeq" id="WP_341636635.1">
    <property type="nucleotide sequence ID" value="NZ_CP133006.1"/>
</dbReference>
<dbReference type="SMART" id="SM00530">
    <property type="entry name" value="HTH_XRE"/>
    <property type="match status" value="1"/>
</dbReference>
<sequence>MHLDEELKRLRKERGITQEYLANKLYVSVQTINRWENGKCLPDAINLLHIAQFYKISLDELMKNEVPKAMIENKKENRFKKYLISYIDRN</sequence>
<evidence type="ECO:0000259" key="2">
    <source>
        <dbReference type="PROSITE" id="PS50943"/>
    </source>
</evidence>
<proteinExistence type="predicted"/>
<dbReference type="InterPro" id="IPR010982">
    <property type="entry name" value="Lambda_DNA-bd_dom_sf"/>
</dbReference>
<dbReference type="CDD" id="cd00093">
    <property type="entry name" value="HTH_XRE"/>
    <property type="match status" value="1"/>
</dbReference>
<name>A0ABZ2WEU8_9STAP</name>
<dbReference type="EMBL" id="CP133006">
    <property type="protein sequence ID" value="WZG10561.1"/>
    <property type="molecule type" value="Genomic_DNA"/>
</dbReference>
<accession>A0ABZ2WEU8</accession>
<dbReference type="Proteomes" id="UP001468345">
    <property type="component" value="Chromosome"/>
</dbReference>
<reference evidence="3 4" key="1">
    <citation type="journal article" date="2024" name="ISME J.">
        <title>Staphylococcus epidermidis bacteriocin A37 kills natural competitors with a unique mechanism of action.</title>
        <authorList>
            <person name="Puls J.S."/>
            <person name="Winnerling B."/>
            <person name="Power J.J."/>
            <person name="Kruger A.M."/>
            <person name="Brajtenbach D."/>
            <person name="Johnson M."/>
            <person name="Bilici K."/>
            <person name="Camus L."/>
            <person name="Fliesswasser T."/>
            <person name="Schneider T."/>
            <person name="Sahl H.G."/>
            <person name="Ghosal D."/>
            <person name="Kubitscheck U."/>
            <person name="Heilbronner S."/>
            <person name="Grein F."/>
        </authorList>
    </citation>
    <scope>NUCLEOTIDE SEQUENCE [LARGE SCALE GENOMIC DNA]</scope>
    <source>
        <strain evidence="3 4">SCK7</strain>
    </source>
</reference>
<organism evidence="3 4">
    <name type="scientific">Staphylococcus casei</name>
    <dbReference type="NCBI Taxonomy" id="201828"/>
    <lineage>
        <taxon>Bacteria</taxon>
        <taxon>Bacillati</taxon>
        <taxon>Bacillota</taxon>
        <taxon>Bacilli</taxon>
        <taxon>Bacillales</taxon>
        <taxon>Staphylococcaceae</taxon>
        <taxon>Staphylococcus</taxon>
    </lineage>
</organism>
<evidence type="ECO:0000256" key="1">
    <source>
        <dbReference type="ARBA" id="ARBA00023125"/>
    </source>
</evidence>
<dbReference type="Pfam" id="PF01381">
    <property type="entry name" value="HTH_3"/>
    <property type="match status" value="1"/>
</dbReference>
<gene>
    <name evidence="3" type="ORF">SHJJP9002_002588</name>
</gene>
<keyword evidence="4" id="KW-1185">Reference proteome</keyword>
<dbReference type="PANTHER" id="PTHR46558:SF4">
    <property type="entry name" value="DNA-BIDING PHAGE PROTEIN"/>
    <property type="match status" value="1"/>
</dbReference>
<evidence type="ECO:0000313" key="3">
    <source>
        <dbReference type="EMBL" id="WZG10561.1"/>
    </source>
</evidence>
<dbReference type="PANTHER" id="PTHR46558">
    <property type="entry name" value="TRACRIPTIONAL REGULATORY PROTEIN-RELATED-RELATED"/>
    <property type="match status" value="1"/>
</dbReference>
<dbReference type="Gene3D" id="1.10.260.40">
    <property type="entry name" value="lambda repressor-like DNA-binding domains"/>
    <property type="match status" value="1"/>
</dbReference>
<dbReference type="PROSITE" id="PS50943">
    <property type="entry name" value="HTH_CROC1"/>
    <property type="match status" value="1"/>
</dbReference>
<evidence type="ECO:0000313" key="4">
    <source>
        <dbReference type="Proteomes" id="UP001468345"/>
    </source>
</evidence>
<dbReference type="SUPFAM" id="SSF47413">
    <property type="entry name" value="lambda repressor-like DNA-binding domains"/>
    <property type="match status" value="1"/>
</dbReference>
<feature type="domain" description="HTH cro/C1-type" evidence="2">
    <location>
        <begin position="7"/>
        <end position="61"/>
    </location>
</feature>
<protein>
    <submittedName>
        <fullName evidence="3">Helix-turn-helix transcriptional regulator</fullName>
    </submittedName>
</protein>
<keyword evidence="1" id="KW-0238">DNA-binding</keyword>
<dbReference type="InterPro" id="IPR001387">
    <property type="entry name" value="Cro/C1-type_HTH"/>
</dbReference>